<feature type="non-terminal residue" evidence="2">
    <location>
        <position position="1"/>
    </location>
</feature>
<sequence length="59" mass="6624">SLLGARLTSFSTDLLDDARRVTQMMTNLELSENVGFMNNYVAALFLPHTNAKEFPSDYP</sequence>
<comment type="caution">
    <text evidence="2">The sequence shown here is derived from an EMBL/GenBank/DDBJ whole genome shotgun (WGS) entry which is preliminary data.</text>
</comment>
<organism evidence="2">
    <name type="scientific">marine sediment metagenome</name>
    <dbReference type="NCBI Taxonomy" id="412755"/>
    <lineage>
        <taxon>unclassified sequences</taxon>
        <taxon>metagenomes</taxon>
        <taxon>ecological metagenomes</taxon>
    </lineage>
</organism>
<dbReference type="EMBL" id="BARU01039630">
    <property type="protein sequence ID" value="GAH83194.1"/>
    <property type="molecule type" value="Genomic_DNA"/>
</dbReference>
<reference evidence="2" key="1">
    <citation type="journal article" date="2014" name="Front. Microbiol.">
        <title>High frequency of phylogenetically diverse reductive dehalogenase-homologous genes in deep subseafloor sedimentary metagenomes.</title>
        <authorList>
            <person name="Kawai M."/>
            <person name="Futagami T."/>
            <person name="Toyoda A."/>
            <person name="Takaki Y."/>
            <person name="Nishi S."/>
            <person name="Hori S."/>
            <person name="Arai W."/>
            <person name="Tsubouchi T."/>
            <person name="Morono Y."/>
            <person name="Uchiyama I."/>
            <person name="Ito T."/>
            <person name="Fujiyama A."/>
            <person name="Inagaki F."/>
            <person name="Takami H."/>
        </authorList>
    </citation>
    <scope>NUCLEOTIDE SEQUENCE</scope>
    <source>
        <strain evidence="2">Expedition CK06-06</strain>
    </source>
</reference>
<dbReference type="Pfam" id="PF14574">
    <property type="entry name" value="RACo_C_ter"/>
    <property type="match status" value="1"/>
</dbReference>
<evidence type="ECO:0000259" key="1">
    <source>
        <dbReference type="Pfam" id="PF14574"/>
    </source>
</evidence>
<feature type="domain" description="RACo C-terminal" evidence="1">
    <location>
        <begin position="1"/>
        <end position="56"/>
    </location>
</feature>
<evidence type="ECO:0000313" key="2">
    <source>
        <dbReference type="EMBL" id="GAH83194.1"/>
    </source>
</evidence>
<proteinExistence type="predicted"/>
<accession>X1JY60</accession>
<gene>
    <name evidence="2" type="ORF">S03H2_61391</name>
</gene>
<dbReference type="InterPro" id="IPR027980">
    <property type="entry name" value="RACo_C"/>
</dbReference>
<name>X1JY60_9ZZZZ</name>
<dbReference type="AlphaFoldDB" id="X1JY60"/>
<protein>
    <recommendedName>
        <fullName evidence="1">RACo C-terminal domain-containing protein</fullName>
    </recommendedName>
</protein>